<dbReference type="CDD" id="cd01949">
    <property type="entry name" value="GGDEF"/>
    <property type="match status" value="1"/>
</dbReference>
<dbReference type="PROSITE" id="PS50887">
    <property type="entry name" value="GGDEF"/>
    <property type="match status" value="1"/>
</dbReference>
<sequence>MLMGNFRLQHLYLLAGWVAVAGCLVLGGMLFFVSLKDYRRYSQGLEEFDRFRLALLAANSVSAERGPANSLMGANPQMTPEFYRQLTNRRAHTDQAIAALEAAYAKDSSRFEKDQEAVAHLREELAEGRKAVDAVVATAMTDRQGKQLAGAINSMFRAADAATDVADRLGQTIVSVYPQVSTEIVMANNCGRLREQAGRFGSYVVMMLTATSGADTELSLMLANTAGRIEVLRELIAGYGSAYLADPAVSEMLRDVDQAYFDTALPYAWSVALKAIKEPATMTTGEFTTNYVPGMLPVEHLRDLIIERLAARITVSRDNDALLLGSSAALTLLVTTLLVVISAAMRRFLFQPLLSAKDQIIQIAHGDLAEPPLPRSFSREIRDMFEGLQVLRESQRKRTALESERDRLTARLKMLSETDSLTGLLNRRAIDGIGAQAIAEAARTREPVAFLLMDIDHFKAINDTHGHGVGDLVLQRVGETLRKEVRSIDVVARFGGEEFVVLVRSASADGGRQLAEKLRLALAAMVVSPDHADLRITASFGVALWGPGIESWAALVEQADRQLYRAKNLGRNRVCTLEDETGDENSEPTASKRKAI</sequence>
<feature type="transmembrane region" description="Helical" evidence="4">
    <location>
        <begin position="321"/>
        <end position="345"/>
    </location>
</feature>
<dbReference type="NCBIfam" id="TIGR00254">
    <property type="entry name" value="GGDEF"/>
    <property type="match status" value="1"/>
</dbReference>
<keyword evidence="4" id="KW-0472">Membrane</keyword>
<evidence type="ECO:0000313" key="7">
    <source>
        <dbReference type="EMBL" id="PSJ58285.1"/>
    </source>
</evidence>
<keyword evidence="3" id="KW-0175">Coiled coil</keyword>
<dbReference type="AlphaFoldDB" id="A0A2P7S769"/>
<dbReference type="GO" id="GO:0007165">
    <property type="term" value="P:signal transduction"/>
    <property type="evidence" value="ECO:0007669"/>
    <property type="project" value="InterPro"/>
</dbReference>
<dbReference type="GO" id="GO:0016020">
    <property type="term" value="C:membrane"/>
    <property type="evidence" value="ECO:0007669"/>
    <property type="project" value="InterPro"/>
</dbReference>
<gene>
    <name evidence="7" type="ORF">C7I85_20755</name>
</gene>
<proteinExistence type="predicted"/>
<comment type="caution">
    <text evidence="7">The sequence shown here is derived from an EMBL/GenBank/DDBJ whole genome shotgun (WGS) entry which is preliminary data.</text>
</comment>
<dbReference type="InterPro" id="IPR050469">
    <property type="entry name" value="Diguanylate_Cyclase"/>
</dbReference>
<dbReference type="SMART" id="SM00267">
    <property type="entry name" value="GGDEF"/>
    <property type="match status" value="1"/>
</dbReference>
<dbReference type="PANTHER" id="PTHR45138:SF9">
    <property type="entry name" value="DIGUANYLATE CYCLASE DGCM-RELATED"/>
    <property type="match status" value="1"/>
</dbReference>
<organism evidence="7 8">
    <name type="scientific">Pseudaminobacter soli</name>
    <name type="common">ex Li et al. 2025</name>
    <dbReference type="NCBI Taxonomy" id="1295366"/>
    <lineage>
        <taxon>Bacteria</taxon>
        <taxon>Pseudomonadati</taxon>
        <taxon>Pseudomonadota</taxon>
        <taxon>Alphaproteobacteria</taxon>
        <taxon>Hyphomicrobiales</taxon>
        <taxon>Phyllobacteriaceae</taxon>
        <taxon>Pseudaminobacter</taxon>
    </lineage>
</organism>
<keyword evidence="4" id="KW-1133">Transmembrane helix</keyword>
<accession>A0A2P7S769</accession>
<dbReference type="Gene3D" id="3.30.70.270">
    <property type="match status" value="1"/>
</dbReference>
<dbReference type="Proteomes" id="UP000240653">
    <property type="component" value="Unassembled WGS sequence"/>
</dbReference>
<dbReference type="InterPro" id="IPR000160">
    <property type="entry name" value="GGDEF_dom"/>
</dbReference>
<dbReference type="Pfam" id="PF00990">
    <property type="entry name" value="GGDEF"/>
    <property type="match status" value="1"/>
</dbReference>
<evidence type="ECO:0000256" key="2">
    <source>
        <dbReference type="ARBA" id="ARBA00034247"/>
    </source>
</evidence>
<evidence type="ECO:0000259" key="6">
    <source>
        <dbReference type="PROSITE" id="PS50887"/>
    </source>
</evidence>
<dbReference type="InterPro" id="IPR013587">
    <property type="entry name" value="Nitrate/nitrite_sensing"/>
</dbReference>
<evidence type="ECO:0000256" key="3">
    <source>
        <dbReference type="SAM" id="Coils"/>
    </source>
</evidence>
<dbReference type="EC" id="2.7.7.65" evidence="1"/>
<evidence type="ECO:0000256" key="4">
    <source>
        <dbReference type="SAM" id="Phobius"/>
    </source>
</evidence>
<dbReference type="PROSITE" id="PS50885">
    <property type="entry name" value="HAMP"/>
    <property type="match status" value="1"/>
</dbReference>
<dbReference type="EMBL" id="PXYL01000011">
    <property type="protein sequence ID" value="PSJ58285.1"/>
    <property type="molecule type" value="Genomic_DNA"/>
</dbReference>
<dbReference type="SUPFAM" id="SSF55073">
    <property type="entry name" value="Nucleotide cyclase"/>
    <property type="match status" value="1"/>
</dbReference>
<feature type="transmembrane region" description="Helical" evidence="4">
    <location>
        <begin position="12"/>
        <end position="33"/>
    </location>
</feature>
<dbReference type="GO" id="GO:0052621">
    <property type="term" value="F:diguanylate cyclase activity"/>
    <property type="evidence" value="ECO:0007669"/>
    <property type="project" value="UniProtKB-EC"/>
</dbReference>
<feature type="domain" description="HAMP" evidence="5">
    <location>
        <begin position="347"/>
        <end position="400"/>
    </location>
</feature>
<feature type="coiled-coil region" evidence="3">
    <location>
        <begin position="391"/>
        <end position="418"/>
    </location>
</feature>
<dbReference type="InterPro" id="IPR043128">
    <property type="entry name" value="Rev_trsase/Diguanyl_cyclase"/>
</dbReference>
<dbReference type="FunFam" id="3.30.70.270:FF:000001">
    <property type="entry name" value="Diguanylate cyclase domain protein"/>
    <property type="match status" value="1"/>
</dbReference>
<protein>
    <recommendedName>
        <fullName evidence="1">diguanylate cyclase</fullName>
        <ecNumber evidence="1">2.7.7.65</ecNumber>
    </recommendedName>
</protein>
<feature type="domain" description="GGDEF" evidence="6">
    <location>
        <begin position="446"/>
        <end position="579"/>
    </location>
</feature>
<dbReference type="PROSITE" id="PS51257">
    <property type="entry name" value="PROKAR_LIPOPROTEIN"/>
    <property type="match status" value="1"/>
</dbReference>
<dbReference type="Pfam" id="PF08376">
    <property type="entry name" value="NIT"/>
    <property type="match status" value="1"/>
</dbReference>
<dbReference type="InterPro" id="IPR029787">
    <property type="entry name" value="Nucleotide_cyclase"/>
</dbReference>
<dbReference type="PANTHER" id="PTHR45138">
    <property type="entry name" value="REGULATORY COMPONENTS OF SENSORY TRANSDUCTION SYSTEM"/>
    <property type="match status" value="1"/>
</dbReference>
<comment type="catalytic activity">
    <reaction evidence="2">
        <text>2 GTP = 3',3'-c-di-GMP + 2 diphosphate</text>
        <dbReference type="Rhea" id="RHEA:24898"/>
        <dbReference type="ChEBI" id="CHEBI:33019"/>
        <dbReference type="ChEBI" id="CHEBI:37565"/>
        <dbReference type="ChEBI" id="CHEBI:58805"/>
        <dbReference type="EC" id="2.7.7.65"/>
    </reaction>
</comment>
<reference evidence="7 8" key="1">
    <citation type="submission" date="2018-03" db="EMBL/GenBank/DDBJ databases">
        <title>The draft genome of Mesorhizobium soli JCM 19897.</title>
        <authorList>
            <person name="Li L."/>
            <person name="Liu L."/>
            <person name="Liang L."/>
            <person name="Wang T."/>
            <person name="Zhang X."/>
        </authorList>
    </citation>
    <scope>NUCLEOTIDE SEQUENCE [LARGE SCALE GENOMIC DNA]</scope>
    <source>
        <strain evidence="7 8">JCM 19897</strain>
    </source>
</reference>
<dbReference type="InterPro" id="IPR003660">
    <property type="entry name" value="HAMP_dom"/>
</dbReference>
<keyword evidence="4" id="KW-0812">Transmembrane</keyword>
<keyword evidence="8" id="KW-1185">Reference proteome</keyword>
<evidence type="ECO:0000259" key="5">
    <source>
        <dbReference type="PROSITE" id="PS50885"/>
    </source>
</evidence>
<name>A0A2P7S769_9HYPH</name>
<evidence type="ECO:0000256" key="1">
    <source>
        <dbReference type="ARBA" id="ARBA00012528"/>
    </source>
</evidence>
<evidence type="ECO:0000313" key="8">
    <source>
        <dbReference type="Proteomes" id="UP000240653"/>
    </source>
</evidence>
<dbReference type="OrthoDB" id="9812260at2"/>